<dbReference type="AlphaFoldDB" id="A0A3D9C5T0"/>
<evidence type="ECO:0000313" key="2">
    <source>
        <dbReference type="Proteomes" id="UP000256686"/>
    </source>
</evidence>
<protein>
    <submittedName>
        <fullName evidence="1">Uncharacterized protein</fullName>
    </submittedName>
</protein>
<evidence type="ECO:0000313" key="1">
    <source>
        <dbReference type="EMBL" id="REC61237.1"/>
    </source>
</evidence>
<sequence>MVRIINYKARQKEDGTTFCVLEVQGGIEMVLSQKTNQYYATAKKTFISSTFDEETCKALIGTELQGSVQKEECEPYEYVITETGESIIMQHRFVYIPKSIVPSSSIKANRATSDNFEADLENLSTNGKYDHVLAD</sequence>
<dbReference type="RefSeq" id="WP_115972001.1">
    <property type="nucleotide sequence ID" value="NZ_QNVT01000017.1"/>
</dbReference>
<keyword evidence="2" id="KW-1185">Reference proteome</keyword>
<organism evidence="1 2">
    <name type="scientific">Chryseobacterium pennae</name>
    <dbReference type="NCBI Taxonomy" id="2258962"/>
    <lineage>
        <taxon>Bacteria</taxon>
        <taxon>Pseudomonadati</taxon>
        <taxon>Bacteroidota</taxon>
        <taxon>Flavobacteriia</taxon>
        <taxon>Flavobacteriales</taxon>
        <taxon>Weeksellaceae</taxon>
        <taxon>Chryseobacterium group</taxon>
        <taxon>Chryseobacterium</taxon>
    </lineage>
</organism>
<dbReference type="Proteomes" id="UP000256686">
    <property type="component" value="Unassembled WGS sequence"/>
</dbReference>
<gene>
    <name evidence="1" type="ORF">DRF65_17300</name>
</gene>
<name>A0A3D9C5T0_9FLAO</name>
<proteinExistence type="predicted"/>
<comment type="caution">
    <text evidence="1">The sequence shown here is derived from an EMBL/GenBank/DDBJ whole genome shotgun (WGS) entry which is preliminary data.</text>
</comment>
<reference evidence="2" key="1">
    <citation type="submission" date="2018-06" db="EMBL/GenBank/DDBJ databases">
        <authorList>
            <person name="Lum Nde A."/>
            <person name="Hugo C."/>
        </authorList>
    </citation>
    <scope>NUCLEOTIDE SEQUENCE [LARGE SCALE GENOMIC DNA]</scope>
    <source>
        <strain evidence="2">1_F178</strain>
    </source>
</reference>
<dbReference type="EMBL" id="QNVT01000017">
    <property type="protein sequence ID" value="REC61237.1"/>
    <property type="molecule type" value="Genomic_DNA"/>
</dbReference>
<accession>A0A3D9C5T0</accession>